<comment type="caution">
    <text evidence="5">The sequence shown here is derived from an EMBL/GenBank/DDBJ whole genome shotgun (WGS) entry which is preliminary data.</text>
</comment>
<dbReference type="OrthoDB" id="9761532at2"/>
<dbReference type="InterPro" id="IPR051458">
    <property type="entry name" value="Cyt/Met_Dipeptidase"/>
</dbReference>
<dbReference type="SUPFAM" id="SSF53187">
    <property type="entry name" value="Zn-dependent exopeptidases"/>
    <property type="match status" value="1"/>
</dbReference>
<dbReference type="EMBL" id="NBWU01000001">
    <property type="protein sequence ID" value="PCE66622.1"/>
    <property type="molecule type" value="Genomic_DNA"/>
</dbReference>
<dbReference type="GO" id="GO:0046872">
    <property type="term" value="F:metal ion binding"/>
    <property type="evidence" value="ECO:0007669"/>
    <property type="project" value="UniProtKB-KW"/>
</dbReference>
<evidence type="ECO:0000259" key="4">
    <source>
        <dbReference type="Pfam" id="PF07687"/>
    </source>
</evidence>
<sequence length="499" mass="55894">MKSGILFFCLGISILWAQPRYESDAQAASEKSLPLLRDFLSIANDALYPEQIEPNVVWCKAQFSQRGFHTQRIATSVSPLLLAQYIHDKKAPTVLVYLQIDGQPVDTTQWNQPNPYKPVLKKPTGQGGYEQIPWESAHKGYDEEWRVFARSASDAKGPVVMFLAALDVLAEKNLRPKFNIKVIMDFEEELGSPRLPQAVLDNRALLAADMMVIFDGPRHVSNQPTLLFGARGIATVGITTYGPIVPQHSGHFGNYAPNPALRMSKLLAGMKDEYGRVLLPGFYDGVSLTPETQSHLRAVPDNEDYIRQKLQIAAIDSVGSYYQESIQYPSLNIRGLQSGWVNEKSRTIVPAWAKAELDIRLVPESQPEILIEKVRSYIKAQGYFLTSKEPTREERLQFAKIARFEYEISYPAFRTDYDTGLGTWLFRSLKQTFGKPPVMIRMSGGSIPIAPFVNTLGIPAVGVPTVQKDNNQHSPNENLRLGNFKEGIQTMIGILLDKP</sequence>
<evidence type="ECO:0000313" key="5">
    <source>
        <dbReference type="EMBL" id="PCE66622.1"/>
    </source>
</evidence>
<dbReference type="Gene3D" id="3.30.70.360">
    <property type="match status" value="1"/>
</dbReference>
<evidence type="ECO:0000256" key="1">
    <source>
        <dbReference type="ARBA" id="ARBA00022670"/>
    </source>
</evidence>
<organism evidence="5 6">
    <name type="scientific">Sediminicola luteus</name>
    <dbReference type="NCBI Taxonomy" id="319238"/>
    <lineage>
        <taxon>Bacteria</taxon>
        <taxon>Pseudomonadati</taxon>
        <taxon>Bacteroidota</taxon>
        <taxon>Flavobacteriia</taxon>
        <taxon>Flavobacteriales</taxon>
        <taxon>Flavobacteriaceae</taxon>
        <taxon>Sediminicola</taxon>
    </lineage>
</organism>
<dbReference type="InterPro" id="IPR002933">
    <property type="entry name" value="Peptidase_M20"/>
</dbReference>
<dbReference type="GO" id="GO:0006508">
    <property type="term" value="P:proteolysis"/>
    <property type="evidence" value="ECO:0007669"/>
    <property type="project" value="UniProtKB-KW"/>
</dbReference>
<reference evidence="5 6" key="1">
    <citation type="submission" date="2017-04" db="EMBL/GenBank/DDBJ databases">
        <title>A new member of the family Flavobacteriaceae isolated from ascidians.</title>
        <authorList>
            <person name="Chen L."/>
        </authorList>
    </citation>
    <scope>NUCLEOTIDE SEQUENCE [LARGE SCALE GENOMIC DNA]</scope>
    <source>
        <strain evidence="5 6">HQA918</strain>
    </source>
</reference>
<proteinExistence type="predicted"/>
<keyword evidence="3" id="KW-0378">Hydrolase</keyword>
<feature type="domain" description="Peptidase M20 dimerisation" evidence="4">
    <location>
        <begin position="229"/>
        <end position="381"/>
    </location>
</feature>
<name>A0A2A4GFW0_9FLAO</name>
<dbReference type="Pfam" id="PF07687">
    <property type="entry name" value="M20_dimer"/>
    <property type="match status" value="1"/>
</dbReference>
<protein>
    <submittedName>
        <fullName evidence="5">Acetylornithine deacetylase</fullName>
    </submittedName>
</protein>
<evidence type="ECO:0000313" key="6">
    <source>
        <dbReference type="Proteomes" id="UP000219559"/>
    </source>
</evidence>
<dbReference type="InterPro" id="IPR011650">
    <property type="entry name" value="Peptidase_M20_dimer"/>
</dbReference>
<gene>
    <name evidence="5" type="ORF">B7P33_04830</name>
</gene>
<dbReference type="GO" id="GO:0008233">
    <property type="term" value="F:peptidase activity"/>
    <property type="evidence" value="ECO:0007669"/>
    <property type="project" value="UniProtKB-KW"/>
</dbReference>
<evidence type="ECO:0000256" key="2">
    <source>
        <dbReference type="ARBA" id="ARBA00022723"/>
    </source>
</evidence>
<dbReference type="AlphaFoldDB" id="A0A2A4GFW0"/>
<keyword evidence="2" id="KW-0479">Metal-binding</keyword>
<dbReference type="PANTHER" id="PTHR43270:SF8">
    <property type="entry name" value="DI- AND TRIPEPTIDASE DUG2-RELATED"/>
    <property type="match status" value="1"/>
</dbReference>
<keyword evidence="1" id="KW-0645">Protease</keyword>
<keyword evidence="6" id="KW-1185">Reference proteome</keyword>
<dbReference type="RefSeq" id="WP_097442143.1">
    <property type="nucleotide sequence ID" value="NZ_NBWU01000001.1"/>
</dbReference>
<accession>A0A2A4GFW0</accession>
<dbReference type="Gene3D" id="3.40.630.10">
    <property type="entry name" value="Zn peptidases"/>
    <property type="match status" value="1"/>
</dbReference>
<dbReference type="Proteomes" id="UP000219559">
    <property type="component" value="Unassembled WGS sequence"/>
</dbReference>
<evidence type="ECO:0000256" key="3">
    <source>
        <dbReference type="ARBA" id="ARBA00022801"/>
    </source>
</evidence>
<dbReference type="Pfam" id="PF01546">
    <property type="entry name" value="Peptidase_M20"/>
    <property type="match status" value="1"/>
</dbReference>
<dbReference type="PANTHER" id="PTHR43270">
    <property type="entry name" value="BETA-ALA-HIS DIPEPTIDASE"/>
    <property type="match status" value="1"/>
</dbReference>